<feature type="domain" description="MATH" evidence="3">
    <location>
        <begin position="66"/>
        <end position="196"/>
    </location>
</feature>
<keyword evidence="5" id="KW-1185">Reference proteome</keyword>
<feature type="transmembrane region" description="Helical" evidence="2">
    <location>
        <begin position="96"/>
        <end position="117"/>
    </location>
</feature>
<comment type="caution">
    <text evidence="4">The sequence shown here is derived from an EMBL/GenBank/DDBJ whole genome shotgun (WGS) entry which is preliminary data.</text>
</comment>
<evidence type="ECO:0000313" key="4">
    <source>
        <dbReference type="EMBL" id="KAG8481050.1"/>
    </source>
</evidence>
<evidence type="ECO:0000256" key="1">
    <source>
        <dbReference type="SAM" id="MobiDB-lite"/>
    </source>
</evidence>
<dbReference type="PANTHER" id="PTHR47477">
    <property type="entry name" value="TNF RECEPTOR-ASSOCIATED FACTOR HOMOLOG 1A"/>
    <property type="match status" value="1"/>
</dbReference>
<dbReference type="OrthoDB" id="660257at2759"/>
<feature type="compositionally biased region" description="Low complexity" evidence="1">
    <location>
        <begin position="494"/>
        <end position="513"/>
    </location>
</feature>
<evidence type="ECO:0000313" key="5">
    <source>
        <dbReference type="Proteomes" id="UP000701853"/>
    </source>
</evidence>
<dbReference type="InterPro" id="IPR055327">
    <property type="entry name" value="TRAF1A/B"/>
</dbReference>
<dbReference type="SUPFAM" id="SSF49599">
    <property type="entry name" value="TRAF domain-like"/>
    <property type="match status" value="1"/>
</dbReference>
<dbReference type="CDD" id="cd00121">
    <property type="entry name" value="MATH"/>
    <property type="match status" value="1"/>
</dbReference>
<feature type="region of interest" description="Disordered" evidence="1">
    <location>
        <begin position="412"/>
        <end position="640"/>
    </location>
</feature>
<proteinExistence type="predicted"/>
<keyword evidence="2" id="KW-0812">Transmembrane</keyword>
<feature type="compositionally biased region" description="Basic and acidic residues" evidence="1">
    <location>
        <begin position="592"/>
        <end position="604"/>
    </location>
</feature>
<evidence type="ECO:0000259" key="3">
    <source>
        <dbReference type="PROSITE" id="PS50144"/>
    </source>
</evidence>
<dbReference type="EMBL" id="JAHUZN010000010">
    <property type="protein sequence ID" value="KAG8481050.1"/>
    <property type="molecule type" value="Genomic_DNA"/>
</dbReference>
<evidence type="ECO:0000256" key="2">
    <source>
        <dbReference type="SAM" id="Phobius"/>
    </source>
</evidence>
<feature type="region of interest" description="Disordered" evidence="1">
    <location>
        <begin position="1"/>
        <end position="22"/>
    </location>
</feature>
<feature type="compositionally biased region" description="Basic and acidic residues" evidence="1">
    <location>
        <begin position="412"/>
        <end position="424"/>
    </location>
</feature>
<protein>
    <recommendedName>
        <fullName evidence="3">MATH domain-containing protein</fullName>
    </recommendedName>
</protein>
<sequence>MAAVASEETGVGRSVEGISSGQRCQAGEALAEWRSCDQVENGTPSTSPPYWDSDDDDGGPRPSELYGKYTWKIEKFSQINKRELRSNAFEVGGYKWYGAEILLALIVYFCLFSYILIYPQGCDVCNHLSLFLCVANHDKLLPGWSHFAQFTIAVVNKDPKKSKYSEHDWGWKKFMELSKVYDGFIESDTLIIKAQVQVIREKADRPFRCLDCQYRRELVRVYLTNVEQICRRFLDERQQKLGKLIEDKASWSSFCAFWLGIDQNARRRMSREKTEVILKIVVKHFFIEKEVTSTLVMDSLYSGLKALEGQSKGKKAKSKLSDAEEMPAPIVHMEKDMFLLVDDDGNSGEDFNKDSIERDERRLTELGRRTVEIFVLSHIFSNKIEVAYQEAVALKRQEELIREEAAWLAESEQKAKRGASEKEKKSKKKQEASVMVEEQPVPEKADVSDSVDAATEVLQPDSEDRDASPVNWDTDTSEIHPPQKPNGVADKRSPSLMDDSSSTCSTDSVPSVVMNGPYKGNSFSNNHNKKSLSRGRNQRSKTLSDGSSWTTESDNQPPCPALDAGHQNDVTESSKAGEAEFEAAVSSSDQTKWAEQDAVRKEEIVLPLKKPSTKDSVDLERPKEKTAAGPSSPRSPSKNLLPAQFRLEETSAGSVDSMSVRKTLSNGLQQSDQPASSSTSVQITGILKSETQKSATPKPSEPTIPQVPVMSRPSSAPLIPGTRPTTPVVSMVQTTPLLARSVSAVGHLGPDLSPAAGYVPQSYRNAIMGNHNVASSSAGFTHSNSPSSGINPSLVYSQPPALVSAPLYMPQSSGKMEPNSVQSGLPFGLITRETFRSAPHWMENSQRDSSRSVHSNTLLGEFENLDLYRSVQNGSREHFSMEFPACASGRQTQGVLADEFPHLDIINELLDEEHNMEWDPQVARADLSECGVTIMMGSNKVIVVPPATISIQRGEFIPQASPLHYANGQQIDGLVPNRWQMASSDLSLLSMRNADGENYAYYSPEYPNMACGINGYTVFRPSNGH</sequence>
<dbReference type="AlphaFoldDB" id="A0A8J5YK59"/>
<dbReference type="InterPro" id="IPR008974">
    <property type="entry name" value="TRAF-like"/>
</dbReference>
<dbReference type="Gene3D" id="2.60.210.10">
    <property type="entry name" value="Apoptosis, Tumor Necrosis Factor Receptor Associated Protein 2, Chain A"/>
    <property type="match status" value="1"/>
</dbReference>
<organism evidence="4 5">
    <name type="scientific">Gossypium anomalum</name>
    <dbReference type="NCBI Taxonomy" id="47600"/>
    <lineage>
        <taxon>Eukaryota</taxon>
        <taxon>Viridiplantae</taxon>
        <taxon>Streptophyta</taxon>
        <taxon>Embryophyta</taxon>
        <taxon>Tracheophyta</taxon>
        <taxon>Spermatophyta</taxon>
        <taxon>Magnoliopsida</taxon>
        <taxon>eudicotyledons</taxon>
        <taxon>Gunneridae</taxon>
        <taxon>Pentapetalae</taxon>
        <taxon>rosids</taxon>
        <taxon>malvids</taxon>
        <taxon>Malvales</taxon>
        <taxon>Malvaceae</taxon>
        <taxon>Malvoideae</taxon>
        <taxon>Gossypium</taxon>
    </lineage>
</organism>
<feature type="compositionally biased region" description="Basic residues" evidence="1">
    <location>
        <begin position="527"/>
        <end position="539"/>
    </location>
</feature>
<dbReference type="Proteomes" id="UP000701853">
    <property type="component" value="Chromosome 10"/>
</dbReference>
<feature type="compositionally biased region" description="Polar residues" evidence="1">
    <location>
        <begin position="540"/>
        <end position="556"/>
    </location>
</feature>
<feature type="compositionally biased region" description="Basic and acidic residues" evidence="1">
    <location>
        <begin position="612"/>
        <end position="626"/>
    </location>
</feature>
<feature type="region of interest" description="Disordered" evidence="1">
    <location>
        <begin position="35"/>
        <end position="58"/>
    </location>
</feature>
<name>A0A8J5YK59_9ROSI</name>
<dbReference type="Pfam" id="PF22486">
    <property type="entry name" value="MATH_2"/>
    <property type="match status" value="1"/>
</dbReference>
<dbReference type="PROSITE" id="PS50144">
    <property type="entry name" value="MATH"/>
    <property type="match status" value="1"/>
</dbReference>
<accession>A0A8J5YK59</accession>
<feature type="region of interest" description="Disordered" evidence="1">
    <location>
        <begin position="689"/>
        <end position="725"/>
    </location>
</feature>
<reference evidence="4 5" key="1">
    <citation type="journal article" date="2021" name="bioRxiv">
        <title>The Gossypium anomalum genome as a resource for cotton improvement and evolutionary analysis of hybrid incompatibility.</title>
        <authorList>
            <person name="Grover C.E."/>
            <person name="Yuan D."/>
            <person name="Arick M.A."/>
            <person name="Miller E.R."/>
            <person name="Hu G."/>
            <person name="Peterson D.G."/>
            <person name="Wendel J.F."/>
            <person name="Udall J.A."/>
        </authorList>
    </citation>
    <scope>NUCLEOTIDE SEQUENCE [LARGE SCALE GENOMIC DNA]</scope>
    <source>
        <strain evidence="4">JFW-Udall</strain>
        <tissue evidence="4">Leaf</tissue>
    </source>
</reference>
<dbReference type="InterPro" id="IPR002083">
    <property type="entry name" value="MATH/TRAF_dom"/>
</dbReference>
<keyword evidence="2" id="KW-0472">Membrane</keyword>
<dbReference type="PANTHER" id="PTHR47477:SF8">
    <property type="entry name" value="TNF RECEPTOR-ASSOCIATED FACTOR HOMOLOG 1A"/>
    <property type="match status" value="1"/>
</dbReference>
<gene>
    <name evidence="4" type="ORF">CXB51_025757</name>
</gene>
<keyword evidence="2" id="KW-1133">Transmembrane helix</keyword>